<dbReference type="GO" id="GO:0016787">
    <property type="term" value="F:hydrolase activity"/>
    <property type="evidence" value="ECO:0007669"/>
    <property type="project" value="UniProtKB-KW"/>
</dbReference>
<organism evidence="2 3">
    <name type="scientific">Funiculus sociatus GB2-A5</name>
    <dbReference type="NCBI Taxonomy" id="2933946"/>
    <lineage>
        <taxon>Bacteria</taxon>
        <taxon>Bacillati</taxon>
        <taxon>Cyanobacteriota</taxon>
        <taxon>Cyanophyceae</taxon>
        <taxon>Coleofasciculales</taxon>
        <taxon>Coleofasciculaceae</taxon>
        <taxon>Funiculus</taxon>
    </lineage>
</organism>
<comment type="caution">
    <text evidence="2">The sequence shown here is derived from an EMBL/GenBank/DDBJ whole genome shotgun (WGS) entry which is preliminary data.</text>
</comment>
<name>A0ABV0JHG2_9CYAN</name>
<reference evidence="2 3" key="1">
    <citation type="submission" date="2022-04" db="EMBL/GenBank/DDBJ databases">
        <title>Positive selection, recombination, and allopatry shape intraspecific diversity of widespread and dominant cyanobacteria.</title>
        <authorList>
            <person name="Wei J."/>
            <person name="Shu W."/>
            <person name="Hu C."/>
        </authorList>
    </citation>
    <scope>NUCLEOTIDE SEQUENCE [LARGE SCALE GENOMIC DNA]</scope>
    <source>
        <strain evidence="2 3">GB2-A5</strain>
    </source>
</reference>
<evidence type="ECO:0000313" key="2">
    <source>
        <dbReference type="EMBL" id="MEP0862888.1"/>
    </source>
</evidence>
<comment type="subcellular location">
    <subcellularLocation>
        <location evidence="1">Cytoplasm</location>
    </subcellularLocation>
</comment>
<dbReference type="Proteomes" id="UP001442494">
    <property type="component" value="Unassembled WGS sequence"/>
</dbReference>
<dbReference type="PANTHER" id="PTHR42891">
    <property type="entry name" value="D-GLYCERO-BETA-D-MANNO-HEPTOSE-1,7-BISPHOSPHATE 7-PHOSPHATASE"/>
    <property type="match status" value="1"/>
</dbReference>
<dbReference type="SUPFAM" id="SSF56784">
    <property type="entry name" value="HAD-like"/>
    <property type="match status" value="1"/>
</dbReference>
<dbReference type="InterPro" id="IPR006549">
    <property type="entry name" value="HAD-SF_hydro_IIIA"/>
</dbReference>
<dbReference type="PIRSF" id="PIRSF004682">
    <property type="entry name" value="GmhB"/>
    <property type="match status" value="1"/>
</dbReference>
<dbReference type="RefSeq" id="WP_199295491.1">
    <property type="nucleotide sequence ID" value="NZ_JAMPKK010000001.1"/>
</dbReference>
<dbReference type="InterPro" id="IPR023214">
    <property type="entry name" value="HAD_sf"/>
</dbReference>
<protein>
    <recommendedName>
        <fullName evidence="1">D,D-heptose 1,7-bisphosphate phosphatase</fullName>
        <ecNumber evidence="1">3.1.3.-</ecNumber>
    </recommendedName>
</protein>
<dbReference type="EMBL" id="JAMPKK010000001">
    <property type="protein sequence ID" value="MEP0862888.1"/>
    <property type="molecule type" value="Genomic_DNA"/>
</dbReference>
<accession>A0ABV0JHG2</accession>
<keyword evidence="1" id="KW-0119">Carbohydrate metabolism</keyword>
<dbReference type="Pfam" id="PF08645">
    <property type="entry name" value="PNK3P"/>
    <property type="match status" value="1"/>
</dbReference>
<dbReference type="InterPro" id="IPR004446">
    <property type="entry name" value="Heptose_bisP_phosphatase"/>
</dbReference>
<keyword evidence="1" id="KW-0963">Cytoplasm</keyword>
<dbReference type="EC" id="3.1.3.-" evidence="1"/>
<gene>
    <name evidence="2" type="ORF">NDI37_00135</name>
</gene>
<dbReference type="Gene3D" id="3.40.50.1000">
    <property type="entry name" value="HAD superfamily/HAD-like"/>
    <property type="match status" value="1"/>
</dbReference>
<dbReference type="InterPro" id="IPR006439">
    <property type="entry name" value="HAD-SF_hydro_IA"/>
</dbReference>
<keyword evidence="1 2" id="KW-0378">Hydrolase</keyword>
<dbReference type="InterPro" id="IPR036412">
    <property type="entry name" value="HAD-like_sf"/>
</dbReference>
<evidence type="ECO:0000313" key="3">
    <source>
        <dbReference type="Proteomes" id="UP001442494"/>
    </source>
</evidence>
<dbReference type="PANTHER" id="PTHR42891:SF1">
    <property type="entry name" value="D-GLYCERO-BETA-D-MANNO-HEPTOSE-1,7-BISPHOSPHATE 7-PHOSPHATASE"/>
    <property type="match status" value="1"/>
</dbReference>
<sequence>MEQEDREITADIKLLILDMDGTVRQPLSGNKFIQRPRDQQIIEGVENAIAYFAATGWKIVGVTNQAGVASGKKSLQSCIKEQQYTLELLPEIEEIYFCPDFDGRKCFCVTKNGHNYCKHSESGNFRKPNPGMLNLVIQKYSPVSVLMVGDRSDDREAAAKAGVKFQQAESWRQTYGDADV</sequence>
<comment type="similarity">
    <text evidence="1">Belongs to the gmhB family.</text>
</comment>
<dbReference type="NCBIfam" id="TIGR01549">
    <property type="entry name" value="HAD-SF-IA-v1"/>
    <property type="match status" value="1"/>
</dbReference>
<proteinExistence type="inferred from homology"/>
<dbReference type="NCBIfam" id="TIGR01662">
    <property type="entry name" value="HAD-SF-IIIA"/>
    <property type="match status" value="1"/>
</dbReference>
<dbReference type="InterPro" id="IPR013954">
    <property type="entry name" value="PNK3P"/>
</dbReference>
<keyword evidence="3" id="KW-1185">Reference proteome</keyword>
<evidence type="ECO:0000256" key="1">
    <source>
        <dbReference type="PIRNR" id="PIRNR004682"/>
    </source>
</evidence>